<dbReference type="InterPro" id="IPR017459">
    <property type="entry name" value="Glycosyl_Trfase_fam3_N_dom"/>
</dbReference>
<evidence type="ECO:0000256" key="8">
    <source>
        <dbReference type="ARBA" id="ARBA00061188"/>
    </source>
</evidence>
<comment type="catalytic activity">
    <reaction evidence="7 9">
        <text>N-(5-phospho-beta-D-ribosyl)anthranilate + diphosphate = 5-phospho-alpha-D-ribose 1-diphosphate + anthranilate</text>
        <dbReference type="Rhea" id="RHEA:11768"/>
        <dbReference type="ChEBI" id="CHEBI:16567"/>
        <dbReference type="ChEBI" id="CHEBI:18277"/>
        <dbReference type="ChEBI" id="CHEBI:33019"/>
        <dbReference type="ChEBI" id="CHEBI:58017"/>
        <dbReference type="EC" id="2.4.2.18"/>
    </reaction>
</comment>
<dbReference type="UniPathway" id="UPA00035">
    <property type="reaction ID" value="UER00041"/>
</dbReference>
<comment type="pathway">
    <text evidence="1 9">Amino-acid biosynthesis; L-tryptophan biosynthesis; L-tryptophan from chorismate: step 2/5.</text>
</comment>
<feature type="binding site" evidence="9">
    <location>
        <position position="231"/>
    </location>
    <ligand>
        <name>Mg(2+)</name>
        <dbReference type="ChEBI" id="CHEBI:18420"/>
        <label>1</label>
    </ligand>
</feature>
<dbReference type="EC" id="2.4.2.18" evidence="9"/>
<feature type="binding site" evidence="9">
    <location>
        <position position="231"/>
    </location>
    <ligand>
        <name>Mg(2+)</name>
        <dbReference type="ChEBI" id="CHEBI:18420"/>
        <label>2</label>
    </ligand>
</feature>
<dbReference type="AlphaFoldDB" id="A0A1G7NAB2"/>
<evidence type="ECO:0000256" key="3">
    <source>
        <dbReference type="ARBA" id="ARBA00022676"/>
    </source>
</evidence>
<feature type="binding site" evidence="9">
    <location>
        <begin position="113"/>
        <end position="121"/>
    </location>
    <ligand>
        <name>5-phospho-alpha-D-ribose 1-diphosphate</name>
        <dbReference type="ChEBI" id="CHEBI:58017"/>
    </ligand>
</feature>
<comment type="caution">
    <text evidence="9">Lacks conserved residue(s) required for the propagation of feature annotation.</text>
</comment>
<dbReference type="GO" id="GO:0000287">
    <property type="term" value="F:magnesium ion binding"/>
    <property type="evidence" value="ECO:0007669"/>
    <property type="project" value="UniProtKB-UniRule"/>
</dbReference>
<dbReference type="RefSeq" id="WP_090018735.1">
    <property type="nucleotide sequence ID" value="NZ_FNCE01000002.1"/>
</dbReference>
<sequence>MTTDPEALKPILARVAEGHPLIEDEAEQAFTTMMTGAATNAQMGGLLMGMRVRGETIAEITGAARAMRAQMTTIDAPEGAIDTCGTGGDGAGTYNVSTAAAVVAAAAGVPVAKHGNRAQSSSTGAADVLEALGVTVDAGPARMEQALREIGTCFLLAPAHHGAMRHVAPVRKELGTRTIFNLLGPLSNPAKVRRQVLGVFSRDWVEPLAHVLRRLGHQRAWVVHGLDGLDELSTTGPSLVAELKDGEVHTFEVTPEDAGLRRESLDRLRGGDAETNARAIRAMLAGEDGPLRDIVLMAAGAGLVVADRAADLREGVAIAADAVDSGRAAKLLDDFAAFTERG</sequence>
<feature type="domain" description="Glycosyl transferase family 3" evidence="10">
    <location>
        <begin position="80"/>
        <end position="328"/>
    </location>
</feature>
<evidence type="ECO:0000256" key="9">
    <source>
        <dbReference type="HAMAP-Rule" id="MF_00211"/>
    </source>
</evidence>
<dbReference type="HAMAP" id="MF_00211">
    <property type="entry name" value="TrpD"/>
    <property type="match status" value="1"/>
</dbReference>
<dbReference type="STRING" id="1082479.SAMN05216241_10287"/>
<comment type="similarity">
    <text evidence="8">In the C-terminal section; belongs to the anthranilate phosphoribosyltransferase family.</text>
</comment>
<organism evidence="12 13">
    <name type="scientific">Limimonas halophila</name>
    <dbReference type="NCBI Taxonomy" id="1082479"/>
    <lineage>
        <taxon>Bacteria</taxon>
        <taxon>Pseudomonadati</taxon>
        <taxon>Pseudomonadota</taxon>
        <taxon>Alphaproteobacteria</taxon>
        <taxon>Rhodospirillales</taxon>
        <taxon>Rhodovibrionaceae</taxon>
        <taxon>Limimonas</taxon>
    </lineage>
</organism>
<keyword evidence="9" id="KW-0460">Magnesium</keyword>
<keyword evidence="4 9" id="KW-0808">Transferase</keyword>
<evidence type="ECO:0000313" key="13">
    <source>
        <dbReference type="Proteomes" id="UP000199415"/>
    </source>
</evidence>
<feature type="binding site" evidence="9">
    <location>
        <position position="85"/>
    </location>
    <ligand>
        <name>anthranilate</name>
        <dbReference type="ChEBI" id="CHEBI:16567"/>
        <label>1</label>
    </ligand>
</feature>
<feature type="binding site" evidence="9">
    <location>
        <position position="171"/>
    </location>
    <ligand>
        <name>anthranilate</name>
        <dbReference type="ChEBI" id="CHEBI:16567"/>
        <label>2</label>
    </ligand>
</feature>
<evidence type="ECO:0000256" key="6">
    <source>
        <dbReference type="ARBA" id="ARBA00023141"/>
    </source>
</evidence>
<feature type="binding site" evidence="9">
    <location>
        <position position="125"/>
    </location>
    <ligand>
        <name>5-phospho-alpha-D-ribose 1-diphosphate</name>
        <dbReference type="ChEBI" id="CHEBI:58017"/>
    </ligand>
</feature>
<dbReference type="Proteomes" id="UP000199415">
    <property type="component" value="Unassembled WGS sequence"/>
</dbReference>
<name>A0A1G7NAB2_9PROT</name>
<keyword evidence="2 9" id="KW-0028">Amino-acid biosynthesis</keyword>
<protein>
    <recommendedName>
        <fullName evidence="9">Anthranilate phosphoribosyltransferase</fullName>
        <ecNumber evidence="9">2.4.2.18</ecNumber>
    </recommendedName>
</protein>
<dbReference type="OrthoDB" id="9806430at2"/>
<dbReference type="Gene3D" id="1.20.970.10">
    <property type="entry name" value="Transferase, Pyrimidine Nucleoside Phosphorylase, Chain C"/>
    <property type="match status" value="1"/>
</dbReference>
<accession>A0A1G7NAB2</accession>
<proteinExistence type="inferred from homology"/>
<dbReference type="InterPro" id="IPR000312">
    <property type="entry name" value="Glycosyl_Trfase_fam3"/>
</dbReference>
<reference evidence="12 13" key="1">
    <citation type="submission" date="2016-10" db="EMBL/GenBank/DDBJ databases">
        <authorList>
            <person name="de Groot N.N."/>
        </authorList>
    </citation>
    <scope>NUCLEOTIDE SEQUENCE [LARGE SCALE GENOMIC DNA]</scope>
    <source>
        <strain evidence="12 13">DSM 25584</strain>
    </source>
</reference>
<dbReference type="InterPro" id="IPR035902">
    <property type="entry name" value="Nuc_phospho_transferase"/>
</dbReference>
<dbReference type="PANTHER" id="PTHR43285:SF2">
    <property type="entry name" value="ANTHRANILATE PHOSPHORIBOSYLTRANSFERASE"/>
    <property type="match status" value="1"/>
</dbReference>
<evidence type="ECO:0000259" key="11">
    <source>
        <dbReference type="Pfam" id="PF02885"/>
    </source>
</evidence>
<keyword evidence="3 9" id="KW-0328">Glycosyltransferase</keyword>
<evidence type="ECO:0000256" key="5">
    <source>
        <dbReference type="ARBA" id="ARBA00022822"/>
    </source>
</evidence>
<keyword evidence="13" id="KW-1185">Reference proteome</keyword>
<evidence type="ECO:0000256" key="4">
    <source>
        <dbReference type="ARBA" id="ARBA00022679"/>
    </source>
</evidence>
<dbReference type="NCBIfam" id="TIGR01245">
    <property type="entry name" value="trpD"/>
    <property type="match status" value="1"/>
</dbReference>
<dbReference type="SUPFAM" id="SSF52418">
    <property type="entry name" value="Nucleoside phosphorylase/phosphoribosyltransferase catalytic domain"/>
    <property type="match status" value="1"/>
</dbReference>
<keyword evidence="6 9" id="KW-0057">Aromatic amino acid biosynthesis</keyword>
<evidence type="ECO:0000259" key="10">
    <source>
        <dbReference type="Pfam" id="PF00591"/>
    </source>
</evidence>
<dbReference type="GO" id="GO:0005829">
    <property type="term" value="C:cytosol"/>
    <property type="evidence" value="ECO:0007669"/>
    <property type="project" value="TreeGrafter"/>
</dbReference>
<comment type="similarity">
    <text evidence="9">Belongs to the anthranilate phosphoribosyltransferase family.</text>
</comment>
<keyword evidence="5 9" id="KW-0822">Tryptophan biosynthesis</keyword>
<feature type="binding site" evidence="9">
    <location>
        <position position="85"/>
    </location>
    <ligand>
        <name>5-phospho-alpha-D-ribose 1-diphosphate</name>
        <dbReference type="ChEBI" id="CHEBI:58017"/>
    </ligand>
</feature>
<evidence type="ECO:0000313" key="12">
    <source>
        <dbReference type="EMBL" id="SDF70973.1"/>
    </source>
</evidence>
<comment type="cofactor">
    <cofactor evidence="9">
        <name>Mg(2+)</name>
        <dbReference type="ChEBI" id="CHEBI:18420"/>
    </cofactor>
    <text evidence="9">Binds 2 magnesium ions per monomer.</text>
</comment>
<feature type="binding site" evidence="9">
    <location>
        <position position="97"/>
    </location>
    <ligand>
        <name>Mg(2+)</name>
        <dbReference type="ChEBI" id="CHEBI:18420"/>
        <label>1</label>
    </ligand>
</feature>
<evidence type="ECO:0000256" key="1">
    <source>
        <dbReference type="ARBA" id="ARBA00004907"/>
    </source>
</evidence>
<dbReference type="Pfam" id="PF02885">
    <property type="entry name" value="Glycos_trans_3N"/>
    <property type="match status" value="1"/>
</dbReference>
<feature type="binding site" evidence="9">
    <location>
        <position position="116"/>
    </location>
    <ligand>
        <name>anthranilate</name>
        <dbReference type="ChEBI" id="CHEBI:16567"/>
        <label>1</label>
    </ligand>
</feature>
<evidence type="ECO:0000256" key="7">
    <source>
        <dbReference type="ARBA" id="ARBA00052328"/>
    </source>
</evidence>
<keyword evidence="9" id="KW-0479">Metal-binding</keyword>
<gene>
    <name evidence="9" type="primary">trpD</name>
    <name evidence="12" type="ORF">SAMN05216241_10287</name>
</gene>
<feature type="binding site" evidence="9">
    <location>
        <begin position="95"/>
        <end position="98"/>
    </location>
    <ligand>
        <name>5-phospho-alpha-D-ribose 1-diphosphate</name>
        <dbReference type="ChEBI" id="CHEBI:58017"/>
    </ligand>
</feature>
<feature type="binding site" evidence="9">
    <location>
        <begin position="88"/>
        <end position="89"/>
    </location>
    <ligand>
        <name>5-phospho-alpha-D-ribose 1-diphosphate</name>
        <dbReference type="ChEBI" id="CHEBI:58017"/>
    </ligand>
</feature>
<dbReference type="InterPro" id="IPR036320">
    <property type="entry name" value="Glycosyl_Trfase_fam3_N_dom_sf"/>
</dbReference>
<dbReference type="GO" id="GO:0000162">
    <property type="term" value="P:L-tryptophan biosynthetic process"/>
    <property type="evidence" value="ECO:0007669"/>
    <property type="project" value="UniProtKB-UniRule"/>
</dbReference>
<comment type="subunit">
    <text evidence="9">Homodimer.</text>
</comment>
<dbReference type="InterPro" id="IPR005940">
    <property type="entry name" value="Anthranilate_Pribosyl_Tfrase"/>
</dbReference>
<dbReference type="FunFam" id="3.40.1030.10:FF:000002">
    <property type="entry name" value="Anthranilate phosphoribosyltransferase"/>
    <property type="match status" value="1"/>
</dbReference>
<evidence type="ECO:0000256" key="2">
    <source>
        <dbReference type="ARBA" id="ARBA00022605"/>
    </source>
</evidence>
<dbReference type="EMBL" id="FNCE01000002">
    <property type="protein sequence ID" value="SDF70973.1"/>
    <property type="molecule type" value="Genomic_DNA"/>
</dbReference>
<dbReference type="SUPFAM" id="SSF47648">
    <property type="entry name" value="Nucleoside phosphorylase/phosphoribosyltransferase N-terminal domain"/>
    <property type="match status" value="1"/>
</dbReference>
<feature type="domain" description="Glycosyl transferase family 3 N-terminal" evidence="11">
    <location>
        <begin position="9"/>
        <end position="70"/>
    </location>
</feature>
<dbReference type="Pfam" id="PF00591">
    <property type="entry name" value="Glycos_transf_3"/>
    <property type="match status" value="1"/>
</dbReference>
<comment type="function">
    <text evidence="9">Catalyzes the transfer of the phosphoribosyl group of 5-phosphorylribose-1-pyrophosphate (PRPP) to anthranilate to yield N-(5'-phosphoribosyl)-anthranilate (PRA).</text>
</comment>
<dbReference type="GO" id="GO:0004048">
    <property type="term" value="F:anthranilate phosphoribosyltransferase activity"/>
    <property type="evidence" value="ECO:0007669"/>
    <property type="project" value="UniProtKB-UniRule"/>
</dbReference>
<dbReference type="Gene3D" id="3.40.1030.10">
    <property type="entry name" value="Nucleoside phosphorylase/phosphoribosyltransferase catalytic domain"/>
    <property type="match status" value="1"/>
</dbReference>
<dbReference type="PANTHER" id="PTHR43285">
    <property type="entry name" value="ANTHRANILATE PHOSPHORIBOSYLTRANSFERASE"/>
    <property type="match status" value="1"/>
</dbReference>
<feature type="binding site" evidence="9">
    <location>
        <position position="230"/>
    </location>
    <ligand>
        <name>Mg(2+)</name>
        <dbReference type="ChEBI" id="CHEBI:18420"/>
        <label>2</label>
    </ligand>
</feature>
<feature type="binding site" evidence="9">
    <location>
        <position position="93"/>
    </location>
    <ligand>
        <name>5-phospho-alpha-D-ribose 1-diphosphate</name>
        <dbReference type="ChEBI" id="CHEBI:58017"/>
    </ligand>
</feature>